<dbReference type="Gene3D" id="3.30.420.10">
    <property type="entry name" value="Ribonuclease H-like superfamily/Ribonuclease H"/>
    <property type="match status" value="1"/>
</dbReference>
<organism evidence="2 3">
    <name type="scientific">Gossypium klotzschianum</name>
    <dbReference type="NCBI Taxonomy" id="34286"/>
    <lineage>
        <taxon>Eukaryota</taxon>
        <taxon>Viridiplantae</taxon>
        <taxon>Streptophyta</taxon>
        <taxon>Embryophyta</taxon>
        <taxon>Tracheophyta</taxon>
        <taxon>Spermatophyta</taxon>
        <taxon>Magnoliopsida</taxon>
        <taxon>eudicotyledons</taxon>
        <taxon>Gunneridae</taxon>
        <taxon>Pentapetalae</taxon>
        <taxon>rosids</taxon>
        <taxon>malvids</taxon>
        <taxon>Malvales</taxon>
        <taxon>Malvaceae</taxon>
        <taxon>Malvoideae</taxon>
        <taxon>Gossypium</taxon>
    </lineage>
</organism>
<accession>A0A7J8WCV2</accession>
<dbReference type="PANTHER" id="PTHR47074:SF61">
    <property type="entry name" value="RNASE H TYPE-1 DOMAIN-CONTAINING PROTEIN"/>
    <property type="match status" value="1"/>
</dbReference>
<evidence type="ECO:0000313" key="2">
    <source>
        <dbReference type="EMBL" id="MBA0672868.1"/>
    </source>
</evidence>
<feature type="domain" description="RNase H type-1" evidence="1">
    <location>
        <begin position="13"/>
        <end position="86"/>
    </location>
</feature>
<dbReference type="OrthoDB" id="1002400at2759"/>
<dbReference type="PANTHER" id="PTHR47074">
    <property type="entry name" value="BNAC02G40300D PROTEIN"/>
    <property type="match status" value="1"/>
</dbReference>
<dbReference type="EMBL" id="JABFAB010245988">
    <property type="protein sequence ID" value="MBA0672868.1"/>
    <property type="molecule type" value="Genomic_DNA"/>
</dbReference>
<reference evidence="2 3" key="1">
    <citation type="journal article" date="2019" name="Genome Biol. Evol.">
        <title>Insights into the evolution of the New World diploid cottons (Gossypium, subgenus Houzingenia) based on genome sequencing.</title>
        <authorList>
            <person name="Grover C.E."/>
            <person name="Arick M.A. 2nd"/>
            <person name="Thrash A."/>
            <person name="Conover J.L."/>
            <person name="Sanders W.S."/>
            <person name="Peterson D.G."/>
            <person name="Frelichowski J.E."/>
            <person name="Scheffler J.A."/>
            <person name="Scheffler B.E."/>
            <person name="Wendel J.F."/>
        </authorList>
    </citation>
    <scope>NUCLEOTIDE SEQUENCE [LARGE SCALE GENOMIC DNA]</scope>
    <source>
        <strain evidence="2">57</strain>
        <tissue evidence="2">Leaf</tissue>
    </source>
</reference>
<dbReference type="GO" id="GO:0004523">
    <property type="term" value="F:RNA-DNA hybrid ribonuclease activity"/>
    <property type="evidence" value="ECO:0007669"/>
    <property type="project" value="InterPro"/>
</dbReference>
<keyword evidence="3" id="KW-1185">Reference proteome</keyword>
<proteinExistence type="predicted"/>
<dbReference type="AlphaFoldDB" id="A0A7J8WCV2"/>
<evidence type="ECO:0000313" key="3">
    <source>
        <dbReference type="Proteomes" id="UP000593573"/>
    </source>
</evidence>
<dbReference type="Proteomes" id="UP000593573">
    <property type="component" value="Unassembled WGS sequence"/>
</dbReference>
<dbReference type="InterPro" id="IPR036397">
    <property type="entry name" value="RNaseH_sf"/>
</dbReference>
<dbReference type="Pfam" id="PF13456">
    <property type="entry name" value="RVT_3"/>
    <property type="match status" value="1"/>
</dbReference>
<sequence length="158" mass="17930">MESRRGDSCITIIQKTHIPTVFAMEALACLQAIRSGLDLGLQEVIFEGDALTVVKKILNNSRNRSTISAYIEDAKSYQWIKKGEEYLSYWWSVEIWWLRVVGFSKKMEDREKLGANKNSGIIVGRIDLLESGNIVVNDIFTVIEGVINRRCGFVLVDD</sequence>
<dbReference type="InterPro" id="IPR044730">
    <property type="entry name" value="RNase_H-like_dom_plant"/>
</dbReference>
<dbReference type="CDD" id="cd06222">
    <property type="entry name" value="RNase_H_like"/>
    <property type="match status" value="1"/>
</dbReference>
<dbReference type="InterPro" id="IPR052929">
    <property type="entry name" value="RNase_H-like_EbsB-rel"/>
</dbReference>
<protein>
    <recommendedName>
        <fullName evidence="1">RNase H type-1 domain-containing protein</fullName>
    </recommendedName>
</protein>
<comment type="caution">
    <text evidence="2">The sequence shown here is derived from an EMBL/GenBank/DDBJ whole genome shotgun (WGS) entry which is preliminary data.</text>
</comment>
<evidence type="ECO:0000259" key="1">
    <source>
        <dbReference type="Pfam" id="PF13456"/>
    </source>
</evidence>
<dbReference type="InterPro" id="IPR002156">
    <property type="entry name" value="RNaseH_domain"/>
</dbReference>
<dbReference type="GO" id="GO:0003676">
    <property type="term" value="F:nucleic acid binding"/>
    <property type="evidence" value="ECO:0007669"/>
    <property type="project" value="InterPro"/>
</dbReference>
<name>A0A7J8WCV2_9ROSI</name>
<gene>
    <name evidence="2" type="ORF">Goklo_025214</name>
</gene>